<feature type="compositionally biased region" description="Low complexity" evidence="1">
    <location>
        <begin position="1370"/>
        <end position="1384"/>
    </location>
</feature>
<dbReference type="Gene3D" id="3.40.50.300">
    <property type="entry name" value="P-loop containing nucleotide triphosphate hydrolases"/>
    <property type="match status" value="1"/>
</dbReference>
<feature type="region of interest" description="Disordered" evidence="1">
    <location>
        <begin position="1205"/>
        <end position="1506"/>
    </location>
</feature>
<feature type="compositionally biased region" description="Polar residues" evidence="1">
    <location>
        <begin position="1416"/>
        <end position="1441"/>
    </location>
</feature>
<feature type="compositionally biased region" description="Gly residues" evidence="1">
    <location>
        <begin position="1560"/>
        <end position="1571"/>
    </location>
</feature>
<dbReference type="InterPro" id="IPR029058">
    <property type="entry name" value="AB_hydrolase_fold"/>
</dbReference>
<gene>
    <name evidence="2" type="ORF">L207DRAFT_306854</name>
</gene>
<feature type="region of interest" description="Disordered" evidence="1">
    <location>
        <begin position="1544"/>
        <end position="1571"/>
    </location>
</feature>
<feature type="region of interest" description="Disordered" evidence="1">
    <location>
        <begin position="1162"/>
        <end position="1186"/>
    </location>
</feature>
<dbReference type="Gene3D" id="3.40.50.1820">
    <property type="entry name" value="alpha/beta hydrolase"/>
    <property type="match status" value="1"/>
</dbReference>
<evidence type="ECO:0000313" key="2">
    <source>
        <dbReference type="EMBL" id="PMD42190.1"/>
    </source>
</evidence>
<dbReference type="PANTHER" id="PTHR48187:SF2">
    <property type="entry name" value="LD21810P"/>
    <property type="match status" value="1"/>
</dbReference>
<feature type="compositionally biased region" description="Basic and acidic residues" evidence="1">
    <location>
        <begin position="1475"/>
        <end position="1486"/>
    </location>
</feature>
<organism evidence="2 3">
    <name type="scientific">Hyaloscypha variabilis (strain UAMH 11265 / GT02V1 / F)</name>
    <name type="common">Meliniomyces variabilis</name>
    <dbReference type="NCBI Taxonomy" id="1149755"/>
    <lineage>
        <taxon>Eukaryota</taxon>
        <taxon>Fungi</taxon>
        <taxon>Dikarya</taxon>
        <taxon>Ascomycota</taxon>
        <taxon>Pezizomycotina</taxon>
        <taxon>Leotiomycetes</taxon>
        <taxon>Helotiales</taxon>
        <taxon>Hyaloscyphaceae</taxon>
        <taxon>Hyaloscypha</taxon>
        <taxon>Hyaloscypha variabilis</taxon>
    </lineage>
</organism>
<evidence type="ECO:0000313" key="3">
    <source>
        <dbReference type="Proteomes" id="UP000235786"/>
    </source>
</evidence>
<feature type="compositionally biased region" description="Polar residues" evidence="1">
    <location>
        <begin position="1086"/>
        <end position="1100"/>
    </location>
</feature>
<dbReference type="OrthoDB" id="5086500at2759"/>
<dbReference type="EMBL" id="KZ613943">
    <property type="protein sequence ID" value="PMD42190.1"/>
    <property type="molecule type" value="Genomic_DNA"/>
</dbReference>
<proteinExistence type="predicted"/>
<sequence length="1571" mass="174816">MGTAINLDDIKRFEVTEVYTHPDAKVDIVFVHGLNGDPRRSWTAKNGTFWPTDLLPASLKSSQARILTYGYNADVWTFGSAKSPSSDMIHQHAQTLLTSLSLERKSEETTEHPILWVCHSLGGILVKRALELSADLQSKNADDLRSIFVSTYGIMFLGTPHIGADPAKWGLVLQGMVNALVPRKFLDTQSGLIQTLQTNSETLQNINLKFLDIYQRFKICMVHEAAPTDFKGTKHFIVDQHSAGPLLPDVQYFGIEATHSAMSKFESKNAPGYTNVSVTLRSWVQESPQLVASNWEIEKVQRRQKKEAEAAHLLGYYASTPHPSTSAVNTPNPSTSVNNSTLMIQSNVSIEPDTSTEDPDTAYFIKPSGFRPNSLFVGRQAELAEMHKLLFDKKRRKEGTSAVLIQSLPGGGKTHLARQYLYEHKDDFPGGIFWIRAKSTTELAAGYWDIARKAALKHVEGEDAKLLRDPHQFIKMVKKWLNHRHDWLLVLDGIHFGDTEALEKFIPDSPNTSLIYTSTERSVAGNYHFKNPQIIRLPLLSAREAQKLLLLELDKKEPFSRDDLRHSTELVQAMGFLPVVIHAVAQRLKATDEPLSKFARSYVSEPRLRGLGTYMAVVDQLKGMGAHEALNLMYLLCFFSQHIPVEMISLGLKALDIPVKTTEPISGRSLNNTFKILIMFALIDRNHHDDTIHSSQSSKSSRDMLADNVDVIRLHSVVQGFFFDTLSAAGTLPMWLDRAIRVFCCSYDMANDRITRKTNAGLVEDYRLYEIHGNRLKEHLTKNIAKHISREQREILGYAQEILEPRLVAIKSEIERRTPESSNVIAGGRPEAFQCSIFDRTSSSSDTGPETPRDHNRSRVSTWGIDGDKDQHESPSSLTHDTGYSRHIEDVYKNRFPLPQEEDPGYDSDREGSVAMTVQPSQRTVHQDAPLSPSGPWEEVRSRKPRQRPDSLTLHRTVKNMEKSRYRDSAGAYRAMAAIDPRVSHETAQGFLHRSSSTRAQSRGRMSGQSNAEVALTHINQSSPPPARGGGMISDRRSSSGRRSGRSRLRTGTASYASAVLGSTRDTIAGLKELVRPSTEPPAPDSSGSTVERPSSSAMASLQRFPIEVIQPTPSPHPPNTPRVPYPTSPYLRPSAETEFYQMPGRYSQENIHLGPEPYPSNTYPRMEGMPPFETTATSSSSPLASEYPNYQKYDASESLPASMLISRSNMSENPPFLSLSSPNIQVKPHHSNSNTYYPGRPELSNQEGGYTSQPMSRDPSGQSTHSAHSAHSTSQLERRRRPSIAETEPPPQLPIFSPKIPPTSYQVYERMKEQERSDRERRELSSQKRISPRLGYARAALIDKLEDWGGNAPSIPSTSTSLQKERKFNPAAPSFSPSQSQNQGQENSPRQPLAPANSMLSSAATSAYQSQYPSPQTQWGAPQQRRNSPASFMSQPSNAYPSPRSFNSAFGSASAGSFPSPQPPINTPASYALSEREDGRERGRESFSGNGGAERMERSGSGGVRIAGGRVIEFGDFPEGVRVDEARERAMLLRSWGEREREVERRKRVEREAREGKGRGVGLGIGGFGG</sequence>
<feature type="region of interest" description="Disordered" evidence="1">
    <location>
        <begin position="986"/>
        <end position="1058"/>
    </location>
</feature>
<dbReference type="InterPro" id="IPR027417">
    <property type="entry name" value="P-loop_NTPase"/>
</dbReference>
<dbReference type="SUPFAM" id="SSF52540">
    <property type="entry name" value="P-loop containing nucleoside triphosphate hydrolases"/>
    <property type="match status" value="1"/>
</dbReference>
<protein>
    <recommendedName>
        <fullName evidence="4">DUF676 domain-containing protein</fullName>
    </recommendedName>
</protein>
<reference evidence="2 3" key="1">
    <citation type="submission" date="2016-04" db="EMBL/GenBank/DDBJ databases">
        <title>A degradative enzymes factory behind the ericoid mycorrhizal symbiosis.</title>
        <authorList>
            <consortium name="DOE Joint Genome Institute"/>
            <person name="Martino E."/>
            <person name="Morin E."/>
            <person name="Grelet G."/>
            <person name="Kuo A."/>
            <person name="Kohler A."/>
            <person name="Daghino S."/>
            <person name="Barry K."/>
            <person name="Choi C."/>
            <person name="Cichocki N."/>
            <person name="Clum A."/>
            <person name="Copeland A."/>
            <person name="Hainaut M."/>
            <person name="Haridas S."/>
            <person name="Labutti K."/>
            <person name="Lindquist E."/>
            <person name="Lipzen A."/>
            <person name="Khouja H.-R."/>
            <person name="Murat C."/>
            <person name="Ohm R."/>
            <person name="Olson A."/>
            <person name="Spatafora J."/>
            <person name="Veneault-Fourrey C."/>
            <person name="Henrissat B."/>
            <person name="Grigoriev I."/>
            <person name="Martin F."/>
            <person name="Perotto S."/>
        </authorList>
    </citation>
    <scope>NUCLEOTIDE SEQUENCE [LARGE SCALE GENOMIC DNA]</scope>
    <source>
        <strain evidence="2 3">F</strain>
    </source>
</reference>
<evidence type="ECO:0008006" key="4">
    <source>
        <dbReference type="Google" id="ProtNLM"/>
    </source>
</evidence>
<feature type="compositionally biased region" description="Polar residues" evidence="1">
    <location>
        <begin position="1244"/>
        <end position="1263"/>
    </location>
</feature>
<feature type="compositionally biased region" description="Basic residues" evidence="1">
    <location>
        <begin position="1039"/>
        <end position="1049"/>
    </location>
</feature>
<feature type="compositionally biased region" description="Basic and acidic residues" evidence="1">
    <location>
        <begin position="1310"/>
        <end position="1327"/>
    </location>
</feature>
<feature type="compositionally biased region" description="Basic and acidic residues" evidence="1">
    <location>
        <begin position="883"/>
        <end position="893"/>
    </location>
</feature>
<feature type="compositionally biased region" description="Polar residues" evidence="1">
    <location>
        <begin position="839"/>
        <end position="848"/>
    </location>
</feature>
<feature type="compositionally biased region" description="Low complexity" evidence="1">
    <location>
        <begin position="1402"/>
        <end position="1415"/>
    </location>
</feature>
<accession>A0A2J6RUJ7</accession>
<feature type="region of interest" description="Disordered" evidence="1">
    <location>
        <begin position="1074"/>
        <end position="1103"/>
    </location>
</feature>
<feature type="compositionally biased region" description="Basic and acidic residues" evidence="1">
    <location>
        <begin position="1544"/>
        <end position="1559"/>
    </location>
</feature>
<dbReference type="Proteomes" id="UP000235786">
    <property type="component" value="Unassembled WGS sequence"/>
</dbReference>
<feature type="compositionally biased region" description="Low complexity" evidence="1">
    <location>
        <begin position="1446"/>
        <end position="1460"/>
    </location>
</feature>
<name>A0A2J6RUJ7_HYAVF</name>
<feature type="compositionally biased region" description="Low complexity" evidence="1">
    <location>
        <begin position="1264"/>
        <end position="1275"/>
    </location>
</feature>
<dbReference type="PANTHER" id="PTHR48187">
    <property type="entry name" value="LD21810P"/>
    <property type="match status" value="1"/>
</dbReference>
<feature type="compositionally biased region" description="Polar residues" evidence="1">
    <location>
        <begin position="1206"/>
        <end position="1225"/>
    </location>
</feature>
<keyword evidence="3" id="KW-1185">Reference proteome</keyword>
<evidence type="ECO:0000256" key="1">
    <source>
        <dbReference type="SAM" id="MobiDB-lite"/>
    </source>
</evidence>
<dbReference type="SUPFAM" id="SSF53474">
    <property type="entry name" value="alpha/beta-Hydrolases"/>
    <property type="match status" value="1"/>
</dbReference>
<feature type="region of interest" description="Disordered" evidence="1">
    <location>
        <begin position="839"/>
        <end position="951"/>
    </location>
</feature>
<feature type="compositionally biased region" description="Polar residues" evidence="1">
    <location>
        <begin position="1007"/>
        <end position="1022"/>
    </location>
</feature>